<dbReference type="InterPro" id="IPR036249">
    <property type="entry name" value="Thioredoxin-like_sf"/>
</dbReference>
<dbReference type="PANTHER" id="PTHR44051">
    <property type="entry name" value="GLUTATHIONE S-TRANSFERASE-RELATED"/>
    <property type="match status" value="1"/>
</dbReference>
<dbReference type="Proteomes" id="UP000075420">
    <property type="component" value="Unassembled WGS sequence"/>
</dbReference>
<comment type="caution">
    <text evidence="3">The sequence shown here is derived from an EMBL/GenBank/DDBJ whole genome shotgun (WGS) entry which is preliminary data.</text>
</comment>
<dbReference type="EMBL" id="JELY01000979">
    <property type="protein sequence ID" value="KYF57383.1"/>
    <property type="molecule type" value="Genomic_DNA"/>
</dbReference>
<proteinExistence type="predicted"/>
<dbReference type="GO" id="GO:0016740">
    <property type="term" value="F:transferase activity"/>
    <property type="evidence" value="ECO:0007669"/>
    <property type="project" value="UniProtKB-KW"/>
</dbReference>
<dbReference type="InterPro" id="IPR040079">
    <property type="entry name" value="Glutathione_S-Trfase"/>
</dbReference>
<keyword evidence="3" id="KW-0808">Transferase</keyword>
<dbReference type="Pfam" id="PF13410">
    <property type="entry name" value="GST_C_2"/>
    <property type="match status" value="1"/>
</dbReference>
<dbReference type="AlphaFoldDB" id="A0A150PP04"/>
<evidence type="ECO:0000259" key="1">
    <source>
        <dbReference type="PROSITE" id="PS50404"/>
    </source>
</evidence>
<dbReference type="PROSITE" id="PS50405">
    <property type="entry name" value="GST_CTER"/>
    <property type="match status" value="1"/>
</dbReference>
<dbReference type="PROSITE" id="PS50404">
    <property type="entry name" value="GST_NTER"/>
    <property type="match status" value="1"/>
</dbReference>
<evidence type="ECO:0000259" key="2">
    <source>
        <dbReference type="PROSITE" id="PS50405"/>
    </source>
</evidence>
<dbReference type="SUPFAM" id="SSF47616">
    <property type="entry name" value="GST C-terminal domain-like"/>
    <property type="match status" value="1"/>
</dbReference>
<sequence>MTPVANPIRLYRHPLSGHSHRVELFLSLLGLPVERVDVDLRNGAQRTPEFLRKNPFGQVPVIEDGDVTLADSNAILVYLALRYDPSGRWLPRDPVTAAHVQRWLSVAAERLFAGPGRARLAKVFGVAVDHEQAKGIAVQLFTLLDEHLATQPFLAGGAPTIADVAIYTYTAHAPEGGVSLDPYGHVRAWLARVEDLPGFVPMQRTPVPA</sequence>
<dbReference type="InterPro" id="IPR036282">
    <property type="entry name" value="Glutathione-S-Trfase_C_sf"/>
</dbReference>
<dbReference type="InterPro" id="IPR004045">
    <property type="entry name" value="Glutathione_S-Trfase_N"/>
</dbReference>
<dbReference type="CDD" id="cd03056">
    <property type="entry name" value="GST_N_4"/>
    <property type="match status" value="1"/>
</dbReference>
<protein>
    <submittedName>
        <fullName evidence="3">Glutathione S-transferase</fullName>
    </submittedName>
</protein>
<dbReference type="SFLD" id="SFLDS00019">
    <property type="entry name" value="Glutathione_Transferase_(cytos"/>
    <property type="match status" value="1"/>
</dbReference>
<dbReference type="SFLD" id="SFLDG00358">
    <property type="entry name" value="Main_(cytGST)"/>
    <property type="match status" value="1"/>
</dbReference>
<feature type="domain" description="GST C-terminal" evidence="2">
    <location>
        <begin position="93"/>
        <end position="209"/>
    </location>
</feature>
<dbReference type="InterPro" id="IPR010987">
    <property type="entry name" value="Glutathione-S-Trfase_C-like"/>
</dbReference>
<dbReference type="CDD" id="cd03206">
    <property type="entry name" value="GST_C_7"/>
    <property type="match status" value="1"/>
</dbReference>
<evidence type="ECO:0000313" key="3">
    <source>
        <dbReference type="EMBL" id="KYF57383.1"/>
    </source>
</evidence>
<dbReference type="Gene3D" id="3.40.30.10">
    <property type="entry name" value="Glutaredoxin"/>
    <property type="match status" value="1"/>
</dbReference>
<dbReference type="Pfam" id="PF02798">
    <property type="entry name" value="GST_N"/>
    <property type="match status" value="1"/>
</dbReference>
<evidence type="ECO:0000313" key="4">
    <source>
        <dbReference type="Proteomes" id="UP000075420"/>
    </source>
</evidence>
<dbReference type="SFLD" id="SFLDG01151">
    <property type="entry name" value="Main.2:_Nu-like"/>
    <property type="match status" value="1"/>
</dbReference>
<gene>
    <name evidence="3" type="ORF">BE08_32775</name>
</gene>
<dbReference type="PANTHER" id="PTHR44051:SF2">
    <property type="entry name" value="HYPOTHETICAL GLUTATHIONE S-TRANSFERASE LIKE PROTEIN"/>
    <property type="match status" value="1"/>
</dbReference>
<feature type="domain" description="GST N-terminal" evidence="1">
    <location>
        <begin position="6"/>
        <end position="87"/>
    </location>
</feature>
<organism evidence="3 4">
    <name type="scientific">Sorangium cellulosum</name>
    <name type="common">Polyangium cellulosum</name>
    <dbReference type="NCBI Taxonomy" id="56"/>
    <lineage>
        <taxon>Bacteria</taxon>
        <taxon>Pseudomonadati</taxon>
        <taxon>Myxococcota</taxon>
        <taxon>Polyangia</taxon>
        <taxon>Polyangiales</taxon>
        <taxon>Polyangiaceae</taxon>
        <taxon>Sorangium</taxon>
    </lineage>
</organism>
<name>A0A150PP04_SORCE</name>
<reference evidence="3 4" key="1">
    <citation type="submission" date="2014-02" db="EMBL/GenBank/DDBJ databases">
        <title>The small core and large imbalanced accessory genome model reveals a collaborative survival strategy of Sorangium cellulosum strains in nature.</title>
        <authorList>
            <person name="Han K."/>
            <person name="Peng R."/>
            <person name="Blom J."/>
            <person name="Li Y.-Z."/>
        </authorList>
    </citation>
    <scope>NUCLEOTIDE SEQUENCE [LARGE SCALE GENOMIC DNA]</scope>
    <source>
        <strain evidence="3 4">So0157-25</strain>
    </source>
</reference>
<dbReference type="Gene3D" id="1.20.1050.10">
    <property type="match status" value="1"/>
</dbReference>
<accession>A0A150PP04</accession>
<dbReference type="SUPFAM" id="SSF52833">
    <property type="entry name" value="Thioredoxin-like"/>
    <property type="match status" value="1"/>
</dbReference>